<accession>A0A0A8XR81</accession>
<dbReference type="AlphaFoldDB" id="A0A0A8XR81"/>
<reference evidence="1" key="2">
    <citation type="journal article" date="2015" name="Data Brief">
        <title>Shoot transcriptome of the giant reed, Arundo donax.</title>
        <authorList>
            <person name="Barrero R.A."/>
            <person name="Guerrero F.D."/>
            <person name="Moolhuijzen P."/>
            <person name="Goolsby J.A."/>
            <person name="Tidwell J."/>
            <person name="Bellgard S.E."/>
            <person name="Bellgard M.I."/>
        </authorList>
    </citation>
    <scope>NUCLEOTIDE SEQUENCE</scope>
    <source>
        <tissue evidence="1">Shoot tissue taken approximately 20 cm above the soil surface</tissue>
    </source>
</reference>
<dbReference type="EMBL" id="GBRH01282750">
    <property type="protein sequence ID" value="JAD15145.1"/>
    <property type="molecule type" value="Transcribed_RNA"/>
</dbReference>
<evidence type="ECO:0000313" key="1">
    <source>
        <dbReference type="EMBL" id="JAD15145.1"/>
    </source>
</evidence>
<sequence length="29" mass="3327">MRLVQNLNSRYWPSPHTGMKIETIGVALN</sequence>
<name>A0A0A8XR81_ARUDO</name>
<proteinExistence type="predicted"/>
<organism evidence="1">
    <name type="scientific">Arundo donax</name>
    <name type="common">Giant reed</name>
    <name type="synonym">Donax arundinaceus</name>
    <dbReference type="NCBI Taxonomy" id="35708"/>
    <lineage>
        <taxon>Eukaryota</taxon>
        <taxon>Viridiplantae</taxon>
        <taxon>Streptophyta</taxon>
        <taxon>Embryophyta</taxon>
        <taxon>Tracheophyta</taxon>
        <taxon>Spermatophyta</taxon>
        <taxon>Magnoliopsida</taxon>
        <taxon>Liliopsida</taxon>
        <taxon>Poales</taxon>
        <taxon>Poaceae</taxon>
        <taxon>PACMAD clade</taxon>
        <taxon>Arundinoideae</taxon>
        <taxon>Arundineae</taxon>
        <taxon>Arundo</taxon>
    </lineage>
</organism>
<reference evidence="1" key="1">
    <citation type="submission" date="2014-09" db="EMBL/GenBank/DDBJ databases">
        <authorList>
            <person name="Magalhaes I.L.F."/>
            <person name="Oliveira U."/>
            <person name="Santos F.R."/>
            <person name="Vidigal T.H.D.A."/>
            <person name="Brescovit A.D."/>
            <person name="Santos A.J."/>
        </authorList>
    </citation>
    <scope>NUCLEOTIDE SEQUENCE</scope>
    <source>
        <tissue evidence="1">Shoot tissue taken approximately 20 cm above the soil surface</tissue>
    </source>
</reference>
<protein>
    <submittedName>
        <fullName evidence="1">Uncharacterized protein</fullName>
    </submittedName>
</protein>